<dbReference type="Gene3D" id="3.20.20.100">
    <property type="entry name" value="NADP-dependent oxidoreductase domain"/>
    <property type="match status" value="1"/>
</dbReference>
<dbReference type="RefSeq" id="WP_163890895.1">
    <property type="nucleotide sequence ID" value="NZ_JAAFYS010000001.1"/>
</dbReference>
<evidence type="ECO:0000256" key="3">
    <source>
        <dbReference type="ARBA" id="ARBA00023002"/>
    </source>
</evidence>
<evidence type="ECO:0000256" key="6">
    <source>
        <dbReference type="PIRSR" id="PIRSR000097-3"/>
    </source>
</evidence>
<dbReference type="PANTHER" id="PTHR43827:SF3">
    <property type="entry name" value="NADP-DEPENDENT OXIDOREDUCTASE DOMAIN-CONTAINING PROTEIN"/>
    <property type="match status" value="1"/>
</dbReference>
<dbReference type="PROSITE" id="PS00798">
    <property type="entry name" value="ALDOKETO_REDUCTASE_1"/>
    <property type="match status" value="1"/>
</dbReference>
<name>A0A6B2JGZ6_9RHOB</name>
<dbReference type="InterPro" id="IPR023210">
    <property type="entry name" value="NADP_OxRdtase_dom"/>
</dbReference>
<comment type="similarity">
    <text evidence="1">Belongs to the aldo/keto reductase family.</text>
</comment>
<evidence type="ECO:0000313" key="9">
    <source>
        <dbReference type="Proteomes" id="UP000474757"/>
    </source>
</evidence>
<evidence type="ECO:0000256" key="1">
    <source>
        <dbReference type="ARBA" id="ARBA00007905"/>
    </source>
</evidence>
<dbReference type="Proteomes" id="UP000474757">
    <property type="component" value="Unassembled WGS sequence"/>
</dbReference>
<evidence type="ECO:0000256" key="2">
    <source>
        <dbReference type="ARBA" id="ARBA00022857"/>
    </source>
</evidence>
<gene>
    <name evidence="8" type="ORF">GZA08_05960</name>
</gene>
<evidence type="ECO:0000313" key="8">
    <source>
        <dbReference type="EMBL" id="NDV00511.1"/>
    </source>
</evidence>
<keyword evidence="9" id="KW-1185">Reference proteome</keyword>
<feature type="domain" description="NADP-dependent oxidoreductase" evidence="7">
    <location>
        <begin position="9"/>
        <end position="254"/>
    </location>
</feature>
<dbReference type="InterPro" id="IPR018170">
    <property type="entry name" value="Aldo/ket_reductase_CS"/>
</dbReference>
<accession>A0A6B2JGZ6</accession>
<feature type="site" description="Lowers pKa of active site Tyr" evidence="6">
    <location>
        <position position="67"/>
    </location>
</feature>
<dbReference type="PROSITE" id="PS00062">
    <property type="entry name" value="ALDOKETO_REDUCTASE_2"/>
    <property type="match status" value="1"/>
</dbReference>
<dbReference type="PIRSF" id="PIRSF000097">
    <property type="entry name" value="AKR"/>
    <property type="match status" value="1"/>
</dbReference>
<dbReference type="InterPro" id="IPR036812">
    <property type="entry name" value="NAD(P)_OxRdtase_dom_sf"/>
</dbReference>
<keyword evidence="2" id="KW-0521">NADP</keyword>
<evidence type="ECO:0000256" key="4">
    <source>
        <dbReference type="PIRSR" id="PIRSR000097-1"/>
    </source>
</evidence>
<dbReference type="GO" id="GO:1990002">
    <property type="term" value="F:methylglyoxal reductase (NADPH) (acetol producing) activity"/>
    <property type="evidence" value="ECO:0007669"/>
    <property type="project" value="TreeGrafter"/>
</dbReference>
<dbReference type="InterPro" id="IPR020471">
    <property type="entry name" value="AKR"/>
</dbReference>
<proteinExistence type="inferred from homology"/>
<reference evidence="8 9" key="1">
    <citation type="submission" date="2020-02" db="EMBL/GenBank/DDBJ databases">
        <title>Pseudoroseicyclus tamarix, sp. nov., isolated from offshore sediment of a Tamarix chinensis forest.</title>
        <authorList>
            <person name="Gai Y."/>
        </authorList>
    </citation>
    <scope>NUCLEOTIDE SEQUENCE [LARGE SCALE GENOMIC DNA]</scope>
    <source>
        <strain evidence="8 9">CLL3-39</strain>
    </source>
</reference>
<protein>
    <submittedName>
        <fullName evidence="8">Aldo/keto reductase</fullName>
    </submittedName>
</protein>
<dbReference type="PANTHER" id="PTHR43827">
    <property type="entry name" value="2,5-DIKETO-D-GLUCONIC ACID REDUCTASE"/>
    <property type="match status" value="1"/>
</dbReference>
<sequence>MQGMDMPPLGFGTYGRKGAEGIDAIGCALETGYRHLDTAQDYDTEAEVGEAMRRSGLPRGEVFVTTKVRPANFGPGALIPSLERSCEALGLEQVDLALIHWPAPNGERPLSDYIPQLAEARERGLARNIGVSNFTIALLDEALEILGGVPLLTNQVELNPLFRNRKLADHCTARGVTVTCYQPIAHGRIGEDPVMREIAEAHGATPEQVALAFELSRGYAAIPTSGKAERIKANFGALDIQLTEGEIDRIEGLDRGQRSIDPDWGPDWD</sequence>
<dbReference type="Pfam" id="PF00248">
    <property type="entry name" value="Aldo_ket_red"/>
    <property type="match status" value="1"/>
</dbReference>
<dbReference type="SUPFAM" id="SSF51430">
    <property type="entry name" value="NAD(P)-linked oxidoreductase"/>
    <property type="match status" value="1"/>
</dbReference>
<feature type="active site" description="Proton donor" evidence="4">
    <location>
        <position position="42"/>
    </location>
</feature>
<comment type="caution">
    <text evidence="8">The sequence shown here is derived from an EMBL/GenBank/DDBJ whole genome shotgun (WGS) entry which is preliminary data.</text>
</comment>
<feature type="binding site" evidence="5">
    <location>
        <position position="100"/>
    </location>
    <ligand>
        <name>substrate</name>
    </ligand>
</feature>
<organism evidence="8 9">
    <name type="scientific">Pseudoroseicyclus tamaricis</name>
    <dbReference type="NCBI Taxonomy" id="2705421"/>
    <lineage>
        <taxon>Bacteria</taxon>
        <taxon>Pseudomonadati</taxon>
        <taxon>Pseudomonadota</taxon>
        <taxon>Alphaproteobacteria</taxon>
        <taxon>Rhodobacterales</taxon>
        <taxon>Paracoccaceae</taxon>
        <taxon>Pseudoroseicyclus</taxon>
    </lineage>
</organism>
<dbReference type="GO" id="GO:0051596">
    <property type="term" value="P:methylglyoxal catabolic process"/>
    <property type="evidence" value="ECO:0007669"/>
    <property type="project" value="TreeGrafter"/>
</dbReference>
<keyword evidence="3" id="KW-0560">Oxidoreductase</keyword>
<dbReference type="EMBL" id="JAAGAB010000001">
    <property type="protein sequence ID" value="NDV00511.1"/>
    <property type="molecule type" value="Genomic_DNA"/>
</dbReference>
<evidence type="ECO:0000259" key="7">
    <source>
        <dbReference type="Pfam" id="PF00248"/>
    </source>
</evidence>
<dbReference type="PRINTS" id="PR00069">
    <property type="entry name" value="ALDKETRDTASE"/>
</dbReference>
<evidence type="ECO:0000256" key="5">
    <source>
        <dbReference type="PIRSR" id="PIRSR000097-2"/>
    </source>
</evidence>
<dbReference type="AlphaFoldDB" id="A0A6B2JGZ6"/>